<dbReference type="InParanoid" id="B9R8V2"/>
<feature type="compositionally biased region" description="Polar residues" evidence="11">
    <location>
        <begin position="354"/>
        <end position="380"/>
    </location>
</feature>
<gene>
    <name evidence="13" type="ORF">RCOM_1602430</name>
</gene>
<protein>
    <submittedName>
        <fullName evidence="13">Uncharacterized protein</fullName>
    </submittedName>
</protein>
<evidence type="ECO:0000256" key="6">
    <source>
        <dbReference type="ARBA" id="ARBA00022989"/>
    </source>
</evidence>
<evidence type="ECO:0000256" key="7">
    <source>
        <dbReference type="ARBA" id="ARBA00023054"/>
    </source>
</evidence>
<evidence type="ECO:0000256" key="5">
    <source>
        <dbReference type="ARBA" id="ARBA00022824"/>
    </source>
</evidence>
<feature type="region of interest" description="Disordered" evidence="11">
    <location>
        <begin position="1"/>
        <end position="129"/>
    </location>
</feature>
<feature type="compositionally biased region" description="Basic and acidic residues" evidence="11">
    <location>
        <begin position="17"/>
        <end position="31"/>
    </location>
</feature>
<comment type="subcellular location">
    <subcellularLocation>
        <location evidence="1">Cell membrane</location>
        <topology evidence="1">Single-pass membrane protein</topology>
    </subcellularLocation>
    <subcellularLocation>
        <location evidence="2">Endoplasmic reticulum membrane</location>
        <topology evidence="2">Single-pass membrane protein</topology>
    </subcellularLocation>
</comment>
<feature type="region of interest" description="Disordered" evidence="11">
    <location>
        <begin position="1324"/>
        <end position="1362"/>
    </location>
</feature>
<evidence type="ECO:0000256" key="2">
    <source>
        <dbReference type="ARBA" id="ARBA00004389"/>
    </source>
</evidence>
<keyword evidence="3" id="KW-1003">Cell membrane</keyword>
<feature type="compositionally biased region" description="Polar residues" evidence="11">
    <location>
        <begin position="203"/>
        <end position="226"/>
    </location>
</feature>
<sequence length="1553" mass="169142">MTEDVNIANVNVSTTETEEKYGLDMREHRDPPTATAALSDINGVKEENENGKGNMEDDPDASYVFVGGNDVDADTPDRPAKSELAGNVGSSDKEVDNKVAEPEVVDHNSSMLESHPDAKGEDGPKEVPNGTVVIETHELDGQDLAVDVQGTQKSQVPISEPIGCEPELVQDTGSDAKAEEDNLDSIVTPEFQVKSSMDVAESEPNQSGNTEVTSSKSIAESELNQYDNDEALESAGVSKSESNQSGIVEVTGNTNFSESELNQSGNDEAIDSACLAKSEPVQFGNLGVTDSGSLSESELNQSCNNEVLGSANVSESESNQSGKVEVTGSMNISESESNQSDNGEVIGSADVSEFESNQSGKVEVTGSMNISESESNQSDNGEVIGSADVSESESNQSGKVEVTGSMNISESESNQSDNGEVIGSANVSESESNQSGNLEVTGSMNIPESEWNQSGDDEVICSANLAESESNQSGNVGVIGTSNVAESESNQSGNIEVTGSANDTESEQTQSGVGDKVEGDSKLNLVTDRKENQDFPVSITEDVQNNNDLDLDQEVELVVLTNNLPVNSPQTASELEQNLETATSLVITEVELGGAEAADASSVGEYTNGWSAGHAEGHVAEKDVANDFVYASQNTNEQNGCSEEVEISVPSDAEIGGNEASAFSDAETGKGFLAAVDNDAISGPTDDFIASVVQLDSEAVADHITYENGGILPTDHAEKIDLQTVVDDLTHASQTSPKGNRRSEVVKSLSHDNGAIESYESDPVAPASDTALKSFVEIGDSCPVDNTEIRDGMEMETVVEKLDVDSSGSLSSHPVSVREVVIEPECDLLTNDKMSSSPGNDAKPETDSDSIAIVSEEKVSSLPSAAKCVGRKPVSAEHSVREAGLGDSVEDPVDMKAEPEVEKTVIDDHHASESENLPGSIVTSQSTLNCIQVDIHVEDRGNEFVSIDSDEKTPQEMEVTEAVNREQASTSSPEGSAADASDGQNSVVEVVKRPFYYMIRIPRYDDDENLKEQIKHAQDQVDEKTRSRDAIRAEMQSQRANCNKYGASVAAAISEETSARDLLKAKRKEIDSVLLVINKGKSASELKIIDEKIHGMEHKIQHETMPLREEKNYILEIKKLKQAREKLFFNFGSQGDVQEAIDQQVQFEERLKILRKEADLLRENALKAEAATKNVEKKYQEEKAKLGELIGRFRAADDIRQEAFAHLQSLRKRLYDKHKNFYKYKEDAKAASDLASKGDQGELQYHCVNQVERVMELWNNNDEFRKDYIRCNLRSTVRRLRTLDGRSLGPDEEPPVIPNFVSERFARRNVVPSISTLQEEKIIAPTETENKDDKSIAKVKNPTAKSKKPAKHALGNSMATVSNRVEIEEEGVEEHKLTKEEEELARKAEELRKEEEAATLKERQLLEAKTKANEALERKKRSANKAQARAEVRARKEAEQKEKEKEKRARKKEKRRALEAANGSNEGESAPSSETPTDTKESETIEKPVALRKRSQKPLHFAKQTKPKIKPPPLRNRGKRRMQTWMWVLLTITIIFALFLIGNGSFSLQRFGF</sequence>
<reference evidence="14" key="1">
    <citation type="journal article" date="2010" name="Nat. Biotechnol.">
        <title>Draft genome sequence of the oilseed species Ricinus communis.</title>
        <authorList>
            <person name="Chan A.P."/>
            <person name="Crabtree J."/>
            <person name="Zhao Q."/>
            <person name="Lorenzi H."/>
            <person name="Orvis J."/>
            <person name="Puiu D."/>
            <person name="Melake-Berhan A."/>
            <person name="Jones K.M."/>
            <person name="Redman J."/>
            <person name="Chen G."/>
            <person name="Cahoon E.B."/>
            <person name="Gedil M."/>
            <person name="Stanke M."/>
            <person name="Haas B.J."/>
            <person name="Wortman J.R."/>
            <person name="Fraser-Liggett C.M."/>
            <person name="Ravel J."/>
            <person name="Rabinowicz P.D."/>
        </authorList>
    </citation>
    <scope>NUCLEOTIDE SEQUENCE [LARGE SCALE GENOMIC DNA]</scope>
    <source>
        <strain evidence="14">cv. Hale</strain>
    </source>
</reference>
<feature type="coiled-coil region" evidence="10">
    <location>
        <begin position="1137"/>
        <end position="1185"/>
    </location>
</feature>
<feature type="region of interest" description="Disordered" evidence="11">
    <location>
        <begin position="147"/>
        <end position="459"/>
    </location>
</feature>
<dbReference type="PANTHER" id="PTHR32219">
    <property type="entry name" value="RNA-BINDING PROTEIN YLMH-RELATED"/>
    <property type="match status" value="1"/>
</dbReference>
<feature type="compositionally biased region" description="Polar residues" evidence="11">
    <location>
        <begin position="237"/>
        <end position="266"/>
    </location>
</feature>
<feature type="compositionally biased region" description="Polar residues" evidence="11">
    <location>
        <begin position="392"/>
        <end position="418"/>
    </location>
</feature>
<feature type="region of interest" description="Disordered" evidence="11">
    <location>
        <begin position="1411"/>
        <end position="1517"/>
    </location>
</feature>
<feature type="transmembrane region" description="Helical" evidence="12">
    <location>
        <begin position="1525"/>
        <end position="1546"/>
    </location>
</feature>
<feature type="compositionally biased region" description="Polar residues" evidence="11">
    <location>
        <begin position="425"/>
        <end position="454"/>
    </location>
</feature>
<feature type="coiled-coil region" evidence="10">
    <location>
        <begin position="1007"/>
        <end position="1034"/>
    </location>
</feature>
<feature type="compositionally biased region" description="Polar residues" evidence="11">
    <location>
        <begin position="288"/>
        <end position="342"/>
    </location>
</feature>
<dbReference type="Proteomes" id="UP000008311">
    <property type="component" value="Unassembled WGS sequence"/>
</dbReference>
<evidence type="ECO:0000313" key="13">
    <source>
        <dbReference type="EMBL" id="EEF52932.1"/>
    </source>
</evidence>
<name>B9R8V2_RICCO</name>
<evidence type="ECO:0000313" key="14">
    <source>
        <dbReference type="Proteomes" id="UP000008311"/>
    </source>
</evidence>
<dbReference type="eggNOG" id="ENOG502QPUC">
    <property type="taxonomic scope" value="Eukaryota"/>
</dbReference>
<evidence type="ECO:0000256" key="8">
    <source>
        <dbReference type="ARBA" id="ARBA00023136"/>
    </source>
</evidence>
<evidence type="ECO:0000256" key="4">
    <source>
        <dbReference type="ARBA" id="ARBA00022692"/>
    </source>
</evidence>
<feature type="compositionally biased region" description="Basic and acidic residues" evidence="11">
    <location>
        <begin position="1324"/>
        <end position="1336"/>
    </location>
</feature>
<keyword evidence="8 12" id="KW-0472">Membrane</keyword>
<evidence type="ECO:0000256" key="11">
    <source>
        <dbReference type="SAM" id="MobiDB-lite"/>
    </source>
</evidence>
<evidence type="ECO:0000256" key="12">
    <source>
        <dbReference type="SAM" id="Phobius"/>
    </source>
</evidence>
<keyword evidence="14" id="KW-1185">Reference proteome</keyword>
<proteinExistence type="inferred from homology"/>
<feature type="compositionally biased region" description="Basic and acidic residues" evidence="11">
    <location>
        <begin position="91"/>
        <end position="106"/>
    </location>
</feature>
<dbReference type="GO" id="GO:0005886">
    <property type="term" value="C:plasma membrane"/>
    <property type="evidence" value="ECO:0007669"/>
    <property type="project" value="UniProtKB-SubCell"/>
</dbReference>
<feature type="compositionally biased region" description="Basic and acidic residues" evidence="11">
    <location>
        <begin position="1428"/>
        <end position="1447"/>
    </location>
</feature>
<dbReference type="PANTHER" id="PTHR32219:SF3">
    <property type="entry name" value="CALPONIN-LIKE DOMAIN PROTEIN"/>
    <property type="match status" value="1"/>
</dbReference>
<feature type="compositionally biased region" description="Polar residues" evidence="11">
    <location>
        <begin position="1462"/>
        <end position="1476"/>
    </location>
</feature>
<evidence type="ECO:0000256" key="9">
    <source>
        <dbReference type="ARBA" id="ARBA00038080"/>
    </source>
</evidence>
<organism evidence="13 14">
    <name type="scientific">Ricinus communis</name>
    <name type="common">Castor bean</name>
    <dbReference type="NCBI Taxonomy" id="3988"/>
    <lineage>
        <taxon>Eukaryota</taxon>
        <taxon>Viridiplantae</taxon>
        <taxon>Streptophyta</taxon>
        <taxon>Embryophyta</taxon>
        <taxon>Tracheophyta</taxon>
        <taxon>Spermatophyta</taxon>
        <taxon>Magnoliopsida</taxon>
        <taxon>eudicotyledons</taxon>
        <taxon>Gunneridae</taxon>
        <taxon>Pentapetalae</taxon>
        <taxon>rosids</taxon>
        <taxon>fabids</taxon>
        <taxon>Malpighiales</taxon>
        <taxon>Euphorbiaceae</taxon>
        <taxon>Acalyphoideae</taxon>
        <taxon>Acalypheae</taxon>
        <taxon>Ricinus</taxon>
    </lineage>
</organism>
<feature type="compositionally biased region" description="Polar residues" evidence="11">
    <location>
        <begin position="485"/>
        <end position="512"/>
    </location>
</feature>
<dbReference type="InterPro" id="IPR055282">
    <property type="entry name" value="PPI1-4"/>
</dbReference>
<keyword evidence="5" id="KW-0256">Endoplasmic reticulum</keyword>
<feature type="compositionally biased region" description="Basic and acidic residues" evidence="11">
    <location>
        <begin position="1477"/>
        <end position="1486"/>
    </location>
</feature>
<keyword evidence="6 12" id="KW-1133">Transmembrane helix</keyword>
<comment type="similarity">
    <text evidence="9">Belongs to the plant Proton pump-interactor protein family.</text>
</comment>
<feature type="compositionally biased region" description="Basic and acidic residues" evidence="11">
    <location>
        <begin position="114"/>
        <end position="125"/>
    </location>
</feature>
<evidence type="ECO:0000256" key="1">
    <source>
        <dbReference type="ARBA" id="ARBA00004162"/>
    </source>
</evidence>
<evidence type="ECO:0000256" key="3">
    <source>
        <dbReference type="ARBA" id="ARBA00022475"/>
    </source>
</evidence>
<dbReference type="GO" id="GO:0005789">
    <property type="term" value="C:endoplasmic reticulum membrane"/>
    <property type="evidence" value="ECO:0007669"/>
    <property type="project" value="UniProtKB-SubCell"/>
</dbReference>
<dbReference type="EMBL" id="EQ973772">
    <property type="protein sequence ID" value="EEF52932.1"/>
    <property type="molecule type" value="Genomic_DNA"/>
</dbReference>
<dbReference type="STRING" id="3988.B9R8V2"/>
<evidence type="ECO:0000256" key="10">
    <source>
        <dbReference type="SAM" id="Coils"/>
    </source>
</evidence>
<dbReference type="FunCoup" id="B9R8V2">
    <property type="interactions" value="431"/>
</dbReference>
<feature type="region of interest" description="Disordered" evidence="11">
    <location>
        <begin position="485"/>
        <end position="521"/>
    </location>
</feature>
<keyword evidence="7 10" id="KW-0175">Coiled coil</keyword>
<keyword evidence="4 12" id="KW-0812">Transmembrane</keyword>
<accession>B9R8V2</accession>
<feature type="region of interest" description="Disordered" evidence="11">
    <location>
        <begin position="950"/>
        <end position="985"/>
    </location>
</feature>